<evidence type="ECO:0000313" key="2">
    <source>
        <dbReference type="EMBL" id="MBN2067934.1"/>
    </source>
</evidence>
<name>A0A938YVK7_9ARCH</name>
<accession>A0A938YVK7</accession>
<comment type="caution">
    <text evidence="2">The sequence shown here is derived from an EMBL/GenBank/DDBJ whole genome shotgun (WGS) entry which is preliminary data.</text>
</comment>
<dbReference type="Gene3D" id="3.90.1150.10">
    <property type="entry name" value="Aspartate Aminotransferase, domain 1"/>
    <property type="match status" value="1"/>
</dbReference>
<dbReference type="Gene3D" id="3.40.640.10">
    <property type="entry name" value="Type I PLP-dependent aspartate aminotransferase-like (Major domain)"/>
    <property type="match status" value="1"/>
</dbReference>
<comment type="similarity">
    <text evidence="1">Belongs to the DegT/DnrJ/EryC1 family.</text>
</comment>
<organism evidence="2 3">
    <name type="scientific">Candidatus Iainarchaeum sp</name>
    <dbReference type="NCBI Taxonomy" id="3101447"/>
    <lineage>
        <taxon>Archaea</taxon>
        <taxon>Candidatus Iainarchaeota</taxon>
        <taxon>Candidatus Iainarchaeia</taxon>
        <taxon>Candidatus Iainarchaeales</taxon>
        <taxon>Candidatus Iainarchaeaceae</taxon>
        <taxon>Candidatus Iainarchaeum</taxon>
    </lineage>
</organism>
<reference evidence="2" key="1">
    <citation type="submission" date="2021-01" db="EMBL/GenBank/DDBJ databases">
        <title>Active Sulfur Cycling in an Early Earth Analoge.</title>
        <authorList>
            <person name="Hahn C.R."/>
            <person name="Youssef N.H."/>
            <person name="Elshahed M."/>
        </authorList>
    </citation>
    <scope>NUCLEOTIDE SEQUENCE</scope>
    <source>
        <strain evidence="2">Zod_Metabat.1151</strain>
    </source>
</reference>
<dbReference type="InterPro" id="IPR015422">
    <property type="entry name" value="PyrdxlP-dep_Trfase_small"/>
</dbReference>
<sequence>MSERKVPFCLPSIGEEEIKEVTETLKSGWLTTGLKAKLFEEKLQAYNKVGNAIAVNSCTSALHLSMAVSGIKKGDEVITSPITYCSTVNAILYQGARPVLADIDEKTFNISASEIEEKVTKKTKAIIAVHYGGQPCDMKAINEIAKKHGLIVVEDAAHALGAELNGKKAGTLADFGCFSFYPIKNITTAEGGAIVTDSNEAAEKLRPLSYCGISKDAWKRYDSTGSWYYEVTTLGYKYNMPDVLASIGLHQIEKLDEFIRQRAKIAEQYNRAFAGSEAITVPFVRQNVKHAWHLYPILLDLGKLKINRGQFIQEMTKRGIGSSVHFIPIHMHPYYRESLGFKQGQFPKAERFFERVITIPIYPKMTGEDVGYVAENILQITNGNKKKGA</sequence>
<dbReference type="PANTHER" id="PTHR30244">
    <property type="entry name" value="TRANSAMINASE"/>
    <property type="match status" value="1"/>
</dbReference>
<protein>
    <submittedName>
        <fullName evidence="2">DegT/DnrJ/EryC1/StrS family aminotransferase</fullName>
    </submittedName>
</protein>
<keyword evidence="2" id="KW-0032">Aminotransferase</keyword>
<gene>
    <name evidence="2" type="ORF">JW744_05695</name>
</gene>
<dbReference type="GO" id="GO:0008483">
    <property type="term" value="F:transaminase activity"/>
    <property type="evidence" value="ECO:0007669"/>
    <property type="project" value="UniProtKB-KW"/>
</dbReference>
<dbReference type="PANTHER" id="PTHR30244:SF34">
    <property type="entry name" value="DTDP-4-AMINO-4,6-DIDEOXYGALACTOSE TRANSAMINASE"/>
    <property type="match status" value="1"/>
</dbReference>
<dbReference type="AlphaFoldDB" id="A0A938YVK7"/>
<dbReference type="EMBL" id="JAFGDB010000101">
    <property type="protein sequence ID" value="MBN2067934.1"/>
    <property type="molecule type" value="Genomic_DNA"/>
</dbReference>
<dbReference type="SUPFAM" id="SSF53383">
    <property type="entry name" value="PLP-dependent transferases"/>
    <property type="match status" value="1"/>
</dbReference>
<dbReference type="GO" id="GO:0030170">
    <property type="term" value="F:pyridoxal phosphate binding"/>
    <property type="evidence" value="ECO:0007669"/>
    <property type="project" value="TreeGrafter"/>
</dbReference>
<evidence type="ECO:0000256" key="1">
    <source>
        <dbReference type="RuleBase" id="RU004508"/>
    </source>
</evidence>
<dbReference type="CDD" id="cd00616">
    <property type="entry name" value="AHBA_syn"/>
    <property type="match status" value="1"/>
</dbReference>
<dbReference type="InterPro" id="IPR015421">
    <property type="entry name" value="PyrdxlP-dep_Trfase_major"/>
</dbReference>
<keyword evidence="2" id="KW-0808">Transferase</keyword>
<dbReference type="Pfam" id="PF01041">
    <property type="entry name" value="DegT_DnrJ_EryC1"/>
    <property type="match status" value="1"/>
</dbReference>
<dbReference type="GO" id="GO:0000271">
    <property type="term" value="P:polysaccharide biosynthetic process"/>
    <property type="evidence" value="ECO:0007669"/>
    <property type="project" value="TreeGrafter"/>
</dbReference>
<evidence type="ECO:0000313" key="3">
    <source>
        <dbReference type="Proteomes" id="UP000809243"/>
    </source>
</evidence>
<dbReference type="InterPro" id="IPR015424">
    <property type="entry name" value="PyrdxlP-dep_Trfase"/>
</dbReference>
<keyword evidence="1" id="KW-0663">Pyridoxal phosphate</keyword>
<dbReference type="Proteomes" id="UP000809243">
    <property type="component" value="Unassembled WGS sequence"/>
</dbReference>
<dbReference type="PIRSF" id="PIRSF000390">
    <property type="entry name" value="PLP_StrS"/>
    <property type="match status" value="1"/>
</dbReference>
<proteinExistence type="inferred from homology"/>
<dbReference type="InterPro" id="IPR000653">
    <property type="entry name" value="DegT/StrS_aminotransferase"/>
</dbReference>